<dbReference type="Proteomes" id="UP000317685">
    <property type="component" value="Unassembled WGS sequence"/>
</dbReference>
<reference evidence="1 2" key="1">
    <citation type="submission" date="2019-06" db="EMBL/GenBank/DDBJ databases">
        <title>Sequencing the genomes of 1000 actinobacteria strains.</title>
        <authorList>
            <person name="Klenk H.-P."/>
        </authorList>
    </citation>
    <scope>NUCLEOTIDE SEQUENCE [LARGE SCALE GENOMIC DNA]</scope>
    <source>
        <strain evidence="1 2">DSM 45885</strain>
    </source>
</reference>
<dbReference type="EMBL" id="VIWZ01000001">
    <property type="protein sequence ID" value="TWG17350.1"/>
    <property type="molecule type" value="Genomic_DNA"/>
</dbReference>
<proteinExistence type="predicted"/>
<keyword evidence="2" id="KW-1185">Reference proteome</keyword>
<protein>
    <submittedName>
        <fullName evidence="1">Uncharacterized protein</fullName>
    </submittedName>
</protein>
<sequence>MVAARPTAQTIITRVRLWRWSGEVEPLGAHPSGDIGGDAQASDAWSRRFVLPTGEDARLMPDRLPRPGLGDWTGWRAHGREALT</sequence>
<name>A0A561W0F9_9ACTN</name>
<comment type="caution">
    <text evidence="1">The sequence shown here is derived from an EMBL/GenBank/DDBJ whole genome shotgun (WGS) entry which is preliminary data.</text>
</comment>
<gene>
    <name evidence="1" type="ORF">FHU34_112691</name>
</gene>
<evidence type="ECO:0000313" key="2">
    <source>
        <dbReference type="Proteomes" id="UP000317685"/>
    </source>
</evidence>
<organism evidence="1 2">
    <name type="scientific">Micromonospora taraxaci</name>
    <dbReference type="NCBI Taxonomy" id="1316803"/>
    <lineage>
        <taxon>Bacteria</taxon>
        <taxon>Bacillati</taxon>
        <taxon>Actinomycetota</taxon>
        <taxon>Actinomycetes</taxon>
        <taxon>Micromonosporales</taxon>
        <taxon>Micromonosporaceae</taxon>
        <taxon>Micromonospora</taxon>
    </lineage>
</organism>
<dbReference type="AlphaFoldDB" id="A0A561W0F9"/>
<evidence type="ECO:0000313" key="1">
    <source>
        <dbReference type="EMBL" id="TWG17350.1"/>
    </source>
</evidence>
<accession>A0A561W0F9</accession>